<dbReference type="InterPro" id="IPR002035">
    <property type="entry name" value="VWF_A"/>
</dbReference>
<accession>A0A7W8Z5F5</accession>
<dbReference type="Proteomes" id="UP000588112">
    <property type="component" value="Unassembled WGS sequence"/>
</dbReference>
<dbReference type="AlphaFoldDB" id="A0A7W8Z5F5"/>
<comment type="caution">
    <text evidence="2">The sequence shown here is derived from an EMBL/GenBank/DDBJ whole genome shotgun (WGS) entry which is preliminary data.</text>
</comment>
<evidence type="ECO:0000313" key="3">
    <source>
        <dbReference type="Proteomes" id="UP000588112"/>
    </source>
</evidence>
<feature type="domain" description="VWFA" evidence="1">
    <location>
        <begin position="361"/>
        <end position="546"/>
    </location>
</feature>
<dbReference type="SUPFAM" id="SSF53850">
    <property type="entry name" value="Periplasmic binding protein-like II"/>
    <property type="match status" value="1"/>
</dbReference>
<organism evidence="2 3">
    <name type="scientific">Sphaerisporangium krabiense</name>
    <dbReference type="NCBI Taxonomy" id="763782"/>
    <lineage>
        <taxon>Bacteria</taxon>
        <taxon>Bacillati</taxon>
        <taxon>Actinomycetota</taxon>
        <taxon>Actinomycetes</taxon>
        <taxon>Streptosporangiales</taxon>
        <taxon>Streptosporangiaceae</taxon>
        <taxon>Sphaerisporangium</taxon>
    </lineage>
</organism>
<dbReference type="SMART" id="SM00327">
    <property type="entry name" value="VWA"/>
    <property type="match status" value="1"/>
</dbReference>
<keyword evidence="3" id="KW-1185">Reference proteome</keyword>
<protein>
    <submittedName>
        <fullName evidence="2">Ca-activated chloride channel family protein</fullName>
    </submittedName>
</protein>
<dbReference type="Pfam" id="PF00092">
    <property type="entry name" value="VWA"/>
    <property type="match status" value="1"/>
</dbReference>
<dbReference type="PROSITE" id="PS51257">
    <property type="entry name" value="PROKAR_LIPOPROTEIN"/>
    <property type="match status" value="1"/>
</dbReference>
<reference evidence="2 3" key="1">
    <citation type="submission" date="2020-08" db="EMBL/GenBank/DDBJ databases">
        <title>Sequencing the genomes of 1000 actinobacteria strains.</title>
        <authorList>
            <person name="Klenk H.-P."/>
        </authorList>
    </citation>
    <scope>NUCLEOTIDE SEQUENCE [LARGE SCALE GENOMIC DNA]</scope>
    <source>
        <strain evidence="2 3">DSM 45790</strain>
    </source>
</reference>
<sequence length="550" mass="58851">MPSKRNAPTSPGARRALARAWPAVLLVAVLAACTSPGVPAARPSPSLTPYTLKVLSGSNLGDMAPILREAAAATGVTVRLTQVPSLVGTQTVLDGKADGVYDATWFASENYLRLSSSAAARYDGSAEIMGSPVILGLRAEAARRLGWDRTPVTWADIARAASQGRFTFGMADPAKTHAGLSALVAVATAVAGHGSALRREDIPRVSAELSGLFHAQVLKADSADWLTGAYLRQLRGGQRPVADGLITYESELIAFNRAAPPEQLVLVYPSDGVITATYPLSLLASAPAAKDAYQRLTRYLRTPRVQDEIMRVTHRRPIIGGVALTPDLAGHRPFQLPFPASLATVDELVGAYRGRLRRPGRTIYVLDTSGSMEGRRLAALKRALSALTGADDDLAARLSRFETREQVTFLPFATVPGRPVTFRIPARAAGPVLARIRRHIADLRAGGGTAAYDAVVAAYRIIRAQHAEDPARIESVVLLTDGRRTDGLDLAGFTRVYRRFPEGAPPLFAVVFGDSRRAEMRRLAELTGGLAFDAAPASLAEVFQRIRGYQ</sequence>
<gene>
    <name evidence="2" type="ORF">BJ981_003430</name>
</gene>
<dbReference type="Gene3D" id="3.40.190.10">
    <property type="entry name" value="Periplasmic binding protein-like II"/>
    <property type="match status" value="2"/>
</dbReference>
<dbReference type="Gene3D" id="3.40.50.410">
    <property type="entry name" value="von Willebrand factor, type A domain"/>
    <property type="match status" value="1"/>
</dbReference>
<evidence type="ECO:0000259" key="1">
    <source>
        <dbReference type="PROSITE" id="PS50234"/>
    </source>
</evidence>
<dbReference type="InterPro" id="IPR036465">
    <property type="entry name" value="vWFA_dom_sf"/>
</dbReference>
<dbReference type="RefSeq" id="WP_184612344.1">
    <property type="nucleotide sequence ID" value="NZ_BOOS01000015.1"/>
</dbReference>
<dbReference type="EMBL" id="JACHBR010000001">
    <property type="protein sequence ID" value="MBB5627731.1"/>
    <property type="molecule type" value="Genomic_DNA"/>
</dbReference>
<evidence type="ECO:0000313" key="2">
    <source>
        <dbReference type="EMBL" id="MBB5627731.1"/>
    </source>
</evidence>
<name>A0A7W8Z5F5_9ACTN</name>
<proteinExistence type="predicted"/>
<dbReference type="PROSITE" id="PS50234">
    <property type="entry name" value="VWFA"/>
    <property type="match status" value="1"/>
</dbReference>
<dbReference type="SUPFAM" id="SSF53300">
    <property type="entry name" value="vWA-like"/>
    <property type="match status" value="1"/>
</dbReference>